<name>A0ABV6RS96_9GAMM</name>
<feature type="domain" description="Histidine kinase" evidence="7">
    <location>
        <begin position="187"/>
        <end position="424"/>
    </location>
</feature>
<dbReference type="InterPro" id="IPR036890">
    <property type="entry name" value="HATPase_C_sf"/>
</dbReference>
<reference evidence="8 9" key="1">
    <citation type="submission" date="2024-09" db="EMBL/GenBank/DDBJ databases">
        <authorList>
            <person name="Sun Q."/>
            <person name="Mori K."/>
        </authorList>
    </citation>
    <scope>NUCLEOTIDE SEQUENCE [LARGE SCALE GENOMIC DNA]</scope>
    <source>
        <strain evidence="8 9">KCTC 23076</strain>
    </source>
</reference>
<keyword evidence="4" id="KW-0808">Transferase</keyword>
<evidence type="ECO:0000256" key="3">
    <source>
        <dbReference type="ARBA" id="ARBA00022553"/>
    </source>
</evidence>
<dbReference type="PANTHER" id="PTHR45436:SF5">
    <property type="entry name" value="SENSOR HISTIDINE KINASE TRCS"/>
    <property type="match status" value="1"/>
</dbReference>
<sequence>MNTPEQVRQGLAQLASHLREQRDEILDAWRAMVEQDPSLQDTSEWTAAQFVDHFPEVLDGFERLLLAWPDPAPGMWRRHLKKAESHARFRWLQGYSLRTISQEWGYFNRCVVARLTTFRPDAGDACDEVLHHAHQIWAGVLDQHLTESVNEYHHLLQAEAGTRAQELSEALARVRELEKRRSEVMHGAAREIRSELSLVLTTASVLDDTGLDEAERDELRRLFQSGFASLDQALDNLVRLAQLEAGSEQLAPAPLDAGEAMTLACAALVPIAEQQNVELRFDGPGSLPVEGDATRIPLLVRHLLLAAVPGSRRSTIDLRWGEDRRSNGRWFINLRFNLSPSGDRISSPTASVLSEATRDAHQTQRGSRLPLEGEGRAPAATSPLGTDGVHLAIAKRLCELLEASLELEAIEGGLQYRVTLPRTYSSDLVPR</sequence>
<dbReference type="SUPFAM" id="SSF47384">
    <property type="entry name" value="Homodimeric domain of signal transducing histidine kinase"/>
    <property type="match status" value="1"/>
</dbReference>
<dbReference type="SUPFAM" id="SSF55874">
    <property type="entry name" value="ATPase domain of HSP90 chaperone/DNA topoisomerase II/histidine kinase"/>
    <property type="match status" value="1"/>
</dbReference>
<dbReference type="InterPro" id="IPR050428">
    <property type="entry name" value="TCS_sensor_his_kinase"/>
</dbReference>
<proteinExistence type="predicted"/>
<dbReference type="GO" id="GO:0016301">
    <property type="term" value="F:kinase activity"/>
    <property type="evidence" value="ECO:0007669"/>
    <property type="project" value="UniProtKB-KW"/>
</dbReference>
<dbReference type="PANTHER" id="PTHR45436">
    <property type="entry name" value="SENSOR HISTIDINE KINASE YKOH"/>
    <property type="match status" value="1"/>
</dbReference>
<dbReference type="Gene3D" id="1.10.287.130">
    <property type="match status" value="1"/>
</dbReference>
<dbReference type="InterPro" id="IPR036097">
    <property type="entry name" value="HisK_dim/P_sf"/>
</dbReference>
<evidence type="ECO:0000256" key="6">
    <source>
        <dbReference type="SAM" id="MobiDB-lite"/>
    </source>
</evidence>
<evidence type="ECO:0000313" key="8">
    <source>
        <dbReference type="EMBL" id="MFC0679849.1"/>
    </source>
</evidence>
<keyword evidence="5 8" id="KW-0418">Kinase</keyword>
<dbReference type="EMBL" id="JBHLTG010000004">
    <property type="protein sequence ID" value="MFC0679849.1"/>
    <property type="molecule type" value="Genomic_DNA"/>
</dbReference>
<evidence type="ECO:0000259" key="7">
    <source>
        <dbReference type="PROSITE" id="PS50109"/>
    </source>
</evidence>
<evidence type="ECO:0000313" key="9">
    <source>
        <dbReference type="Proteomes" id="UP001589896"/>
    </source>
</evidence>
<feature type="region of interest" description="Disordered" evidence="6">
    <location>
        <begin position="342"/>
        <end position="384"/>
    </location>
</feature>
<dbReference type="PROSITE" id="PS50109">
    <property type="entry name" value="HIS_KIN"/>
    <property type="match status" value="1"/>
</dbReference>
<gene>
    <name evidence="8" type="ORF">ACFFGH_18580</name>
</gene>
<accession>A0ABV6RS96</accession>
<feature type="compositionally biased region" description="Polar residues" evidence="6">
    <location>
        <begin position="342"/>
        <end position="354"/>
    </location>
</feature>
<dbReference type="RefSeq" id="WP_386670986.1">
    <property type="nucleotide sequence ID" value="NZ_JBHLTG010000004.1"/>
</dbReference>
<organism evidence="8 9">
    <name type="scientific">Lysobacter korlensis</name>
    <dbReference type="NCBI Taxonomy" id="553636"/>
    <lineage>
        <taxon>Bacteria</taxon>
        <taxon>Pseudomonadati</taxon>
        <taxon>Pseudomonadota</taxon>
        <taxon>Gammaproteobacteria</taxon>
        <taxon>Lysobacterales</taxon>
        <taxon>Lysobacteraceae</taxon>
        <taxon>Lysobacter</taxon>
    </lineage>
</organism>
<keyword evidence="9" id="KW-1185">Reference proteome</keyword>
<evidence type="ECO:0000256" key="2">
    <source>
        <dbReference type="ARBA" id="ARBA00012438"/>
    </source>
</evidence>
<evidence type="ECO:0000256" key="5">
    <source>
        <dbReference type="ARBA" id="ARBA00022777"/>
    </source>
</evidence>
<comment type="catalytic activity">
    <reaction evidence="1">
        <text>ATP + protein L-histidine = ADP + protein N-phospho-L-histidine.</text>
        <dbReference type="EC" id="2.7.13.3"/>
    </reaction>
</comment>
<evidence type="ECO:0000256" key="1">
    <source>
        <dbReference type="ARBA" id="ARBA00000085"/>
    </source>
</evidence>
<dbReference type="EC" id="2.7.13.3" evidence="2"/>
<protein>
    <recommendedName>
        <fullName evidence="2">histidine kinase</fullName>
        <ecNumber evidence="2">2.7.13.3</ecNumber>
    </recommendedName>
</protein>
<comment type="caution">
    <text evidence="8">The sequence shown here is derived from an EMBL/GenBank/DDBJ whole genome shotgun (WGS) entry which is preliminary data.</text>
</comment>
<keyword evidence="3" id="KW-0597">Phosphoprotein</keyword>
<evidence type="ECO:0000256" key="4">
    <source>
        <dbReference type="ARBA" id="ARBA00022679"/>
    </source>
</evidence>
<dbReference type="InterPro" id="IPR005467">
    <property type="entry name" value="His_kinase_dom"/>
</dbReference>
<dbReference type="Proteomes" id="UP001589896">
    <property type="component" value="Unassembled WGS sequence"/>
</dbReference>
<dbReference type="Gene3D" id="3.30.565.10">
    <property type="entry name" value="Histidine kinase-like ATPase, C-terminal domain"/>
    <property type="match status" value="1"/>
</dbReference>